<dbReference type="InterPro" id="IPR004360">
    <property type="entry name" value="Glyas_Fos-R_dOase_dom"/>
</dbReference>
<organism evidence="2 3">
    <name type="scientific">Sphaerospermopsis reniformis</name>
    <dbReference type="NCBI Taxonomy" id="531300"/>
    <lineage>
        <taxon>Bacteria</taxon>
        <taxon>Bacillati</taxon>
        <taxon>Cyanobacteriota</taxon>
        <taxon>Cyanophyceae</taxon>
        <taxon>Nostocales</taxon>
        <taxon>Aphanizomenonaceae</taxon>
        <taxon>Sphaerospermopsis</taxon>
    </lineage>
</organism>
<protein>
    <recommendedName>
        <fullName evidence="1">VOC domain-containing protein</fullName>
    </recommendedName>
</protein>
<feature type="domain" description="VOC" evidence="1">
    <location>
        <begin position="187"/>
        <end position="342"/>
    </location>
</feature>
<dbReference type="AlphaFoldDB" id="A0A480A0D9"/>
<reference evidence="3" key="1">
    <citation type="submission" date="2019-02" db="EMBL/GenBank/DDBJ databases">
        <title>Draft genome sequence of Sphaerospermopsis reniformis NIES-1949.</title>
        <authorList>
            <person name="Yamaguchi H."/>
            <person name="Suzuki S."/>
            <person name="Kawachi M."/>
        </authorList>
    </citation>
    <scope>NUCLEOTIDE SEQUENCE [LARGE SCALE GENOMIC DNA]</scope>
    <source>
        <strain evidence="3">NIES-1949</strain>
    </source>
</reference>
<proteinExistence type="predicted"/>
<dbReference type="SUPFAM" id="SSF54593">
    <property type="entry name" value="Glyoxalase/Bleomycin resistance protein/Dihydroxybiphenyl dioxygenase"/>
    <property type="match status" value="1"/>
</dbReference>
<dbReference type="Pfam" id="PF00903">
    <property type="entry name" value="Glyoxalase"/>
    <property type="match status" value="1"/>
</dbReference>
<name>A0A480A0D9_9CYAN</name>
<accession>A0A480A0D9</accession>
<dbReference type="Proteomes" id="UP000300142">
    <property type="component" value="Unassembled WGS sequence"/>
</dbReference>
<gene>
    <name evidence="2" type="ORF">SR1949_06700</name>
</gene>
<evidence type="ECO:0000313" key="3">
    <source>
        <dbReference type="Proteomes" id="UP000300142"/>
    </source>
</evidence>
<dbReference type="InterPro" id="IPR029068">
    <property type="entry name" value="Glyas_Bleomycin-R_OHBP_Dase"/>
</dbReference>
<sequence>MTQAKTTTIEGIYEVCIGVSEPILAIQYWQQFGYRIGSVGELNAETAYQLYGVNSSLKAIRLNHQDADHGLIRLMTWENPINQGLGISSMKIKGNRWTTALTADLLGILNHAENARAAGHTIRYTYPYWEVIYQKEHKNRPFVDPAVGVREMLLLQPLTRQVLFQRFGYVMPYYGKINHNAPFGTSQFTHLGLVVQDDSKETLRFYEEVLGLLRVRDDVETSYESSFAGRDFFDLHPGEKFIVTAFDDPRSSQTNLMEARSGRLYIVRFPENIPLESSFTFAQPGSLGMCLYTYRVQGIHDYFDKIRASNVQKFTNIVNNEFGEMSFSFVAPDGYFWTLVAKS</sequence>
<dbReference type="InterPro" id="IPR037523">
    <property type="entry name" value="VOC_core"/>
</dbReference>
<dbReference type="Gene3D" id="3.10.180.10">
    <property type="entry name" value="2,3-Dihydroxybiphenyl 1,2-Dioxygenase, domain 1"/>
    <property type="match status" value="1"/>
</dbReference>
<dbReference type="RefSeq" id="WP_137666375.1">
    <property type="nucleotide sequence ID" value="NZ_BJCE01000013.1"/>
</dbReference>
<dbReference type="PROSITE" id="PS51819">
    <property type="entry name" value="VOC"/>
    <property type="match status" value="1"/>
</dbReference>
<dbReference type="EMBL" id="BJCE01000013">
    <property type="protein sequence ID" value="GCL35574.1"/>
    <property type="molecule type" value="Genomic_DNA"/>
</dbReference>
<keyword evidence="3" id="KW-1185">Reference proteome</keyword>
<evidence type="ECO:0000259" key="1">
    <source>
        <dbReference type="PROSITE" id="PS51819"/>
    </source>
</evidence>
<comment type="caution">
    <text evidence="2">The sequence shown here is derived from an EMBL/GenBank/DDBJ whole genome shotgun (WGS) entry which is preliminary data.</text>
</comment>
<evidence type="ECO:0000313" key="2">
    <source>
        <dbReference type="EMBL" id="GCL35574.1"/>
    </source>
</evidence>